<evidence type="ECO:0000256" key="1">
    <source>
        <dbReference type="SAM" id="MobiDB-lite"/>
    </source>
</evidence>
<dbReference type="EMBL" id="ML995811">
    <property type="protein sequence ID" value="KAF2773408.1"/>
    <property type="molecule type" value="Genomic_DNA"/>
</dbReference>
<protein>
    <submittedName>
        <fullName evidence="2">Uncharacterized protein</fullName>
    </submittedName>
</protein>
<organism evidence="2 3">
    <name type="scientific">Teratosphaeria nubilosa</name>
    <dbReference type="NCBI Taxonomy" id="161662"/>
    <lineage>
        <taxon>Eukaryota</taxon>
        <taxon>Fungi</taxon>
        <taxon>Dikarya</taxon>
        <taxon>Ascomycota</taxon>
        <taxon>Pezizomycotina</taxon>
        <taxon>Dothideomycetes</taxon>
        <taxon>Dothideomycetidae</taxon>
        <taxon>Mycosphaerellales</taxon>
        <taxon>Teratosphaeriaceae</taxon>
        <taxon>Teratosphaeria</taxon>
    </lineage>
</organism>
<feature type="region of interest" description="Disordered" evidence="1">
    <location>
        <begin position="272"/>
        <end position="366"/>
    </location>
</feature>
<accession>A0A6G1LLW2</accession>
<name>A0A6G1LLW2_9PEZI</name>
<keyword evidence="3" id="KW-1185">Reference proteome</keyword>
<feature type="compositionally biased region" description="Basic and acidic residues" evidence="1">
    <location>
        <begin position="351"/>
        <end position="366"/>
    </location>
</feature>
<gene>
    <name evidence="2" type="ORF">EJ03DRAFT_333537</name>
</gene>
<dbReference type="Proteomes" id="UP000799436">
    <property type="component" value="Unassembled WGS sequence"/>
</dbReference>
<feature type="compositionally biased region" description="Acidic residues" evidence="1">
    <location>
        <begin position="289"/>
        <end position="298"/>
    </location>
</feature>
<reference evidence="2" key="1">
    <citation type="journal article" date="2020" name="Stud. Mycol.">
        <title>101 Dothideomycetes genomes: a test case for predicting lifestyles and emergence of pathogens.</title>
        <authorList>
            <person name="Haridas S."/>
            <person name="Albert R."/>
            <person name="Binder M."/>
            <person name="Bloem J."/>
            <person name="Labutti K."/>
            <person name="Salamov A."/>
            <person name="Andreopoulos B."/>
            <person name="Baker S."/>
            <person name="Barry K."/>
            <person name="Bills G."/>
            <person name="Bluhm B."/>
            <person name="Cannon C."/>
            <person name="Castanera R."/>
            <person name="Culley D."/>
            <person name="Daum C."/>
            <person name="Ezra D."/>
            <person name="Gonzalez J."/>
            <person name="Henrissat B."/>
            <person name="Kuo A."/>
            <person name="Liang C."/>
            <person name="Lipzen A."/>
            <person name="Lutzoni F."/>
            <person name="Magnuson J."/>
            <person name="Mondo S."/>
            <person name="Nolan M."/>
            <person name="Ohm R."/>
            <person name="Pangilinan J."/>
            <person name="Park H.-J."/>
            <person name="Ramirez L."/>
            <person name="Alfaro M."/>
            <person name="Sun H."/>
            <person name="Tritt A."/>
            <person name="Yoshinaga Y."/>
            <person name="Zwiers L.-H."/>
            <person name="Turgeon B."/>
            <person name="Goodwin S."/>
            <person name="Spatafora J."/>
            <person name="Crous P."/>
            <person name="Grigoriev I."/>
        </authorList>
    </citation>
    <scope>NUCLEOTIDE SEQUENCE</scope>
    <source>
        <strain evidence="2">CBS 116005</strain>
    </source>
</reference>
<dbReference type="AlphaFoldDB" id="A0A6G1LLW2"/>
<evidence type="ECO:0000313" key="2">
    <source>
        <dbReference type="EMBL" id="KAF2773408.1"/>
    </source>
</evidence>
<sequence>MVRTDLRTIRLQSSALQTHLSMQKDDDYQSESDDIHDGMFGEEAEQSIIEAVVPPETTNIEPVEALMAAWNDIKQDQPIAYDSQAYLKRIKIPGTVVDRPPCESCGKALSVVHKHLKCFTLTCVLRKLPKDHAVKRQAIDGSNAVRKHNWWMQLAQEAKEDEKERPAHLAAVAALPYERTQRLETLGHQYSVEHDAWLDAEAAAAISKSDPPAISGGMPLNPTDVAVDQIQNVDAEAQMQAVEATASRARKRTRFIEDLDDDYEPQLRVEKAETAGHRGAKGKGRAVEPPEDLSDDNEAPGLGLGQEGLAADPPSANVGAPKSKNQAGKRKAQAVEDNIAGDGCGPALKQGKADVSDRLIGVDDRV</sequence>
<proteinExistence type="predicted"/>
<evidence type="ECO:0000313" key="3">
    <source>
        <dbReference type="Proteomes" id="UP000799436"/>
    </source>
</evidence>